<evidence type="ECO:0000259" key="2">
    <source>
        <dbReference type="Pfam" id="PF13649"/>
    </source>
</evidence>
<dbReference type="GO" id="GO:0032259">
    <property type="term" value="P:methylation"/>
    <property type="evidence" value="ECO:0007669"/>
    <property type="project" value="UniProtKB-KW"/>
</dbReference>
<protein>
    <submittedName>
        <fullName evidence="3">Class I SAM-dependent methyltransferase</fullName>
    </submittedName>
</protein>
<sequence length="250" mass="28272">MNVQPSYAALTRHDPNPFKRWLQNRRFRDAIRLLGPRHQARIVDYGAGDGELVVRLKVHVPDAEFICFEPTHNLLTQAQAHLMGYDGVRLTAASADIQDSWADAVFCLEVFEHLPPEETKAALKEMYRILKPGGELIIGVPVETGPIAVVKGLFRSQRRQDFDTDWRRIWRAAQGDAGFERHKVWMTPDMAYYPHHLGFDHKALIKAVAPWFQVVATRSSPASILPAGLNTELNIRLVRKSAKTSDDLSS</sequence>
<keyword evidence="3" id="KW-0489">Methyltransferase</keyword>
<dbReference type="EMBL" id="JAQQKV010000001">
    <property type="protein sequence ID" value="MDC7675863.1"/>
    <property type="molecule type" value="Genomic_DNA"/>
</dbReference>
<dbReference type="RefSeq" id="WP_272744181.1">
    <property type="nucleotide sequence ID" value="NZ_JAQQKV010000001.1"/>
</dbReference>
<dbReference type="SUPFAM" id="SSF53335">
    <property type="entry name" value="S-adenosyl-L-methionine-dependent methyltransferases"/>
    <property type="match status" value="1"/>
</dbReference>
<accession>A0ABT5HIP4</accession>
<keyword evidence="4" id="KW-1185">Reference proteome</keyword>
<evidence type="ECO:0000256" key="1">
    <source>
        <dbReference type="ARBA" id="ARBA00022679"/>
    </source>
</evidence>
<dbReference type="GO" id="GO:0008168">
    <property type="term" value="F:methyltransferase activity"/>
    <property type="evidence" value="ECO:0007669"/>
    <property type="project" value="UniProtKB-KW"/>
</dbReference>
<evidence type="ECO:0000313" key="4">
    <source>
        <dbReference type="Proteomes" id="UP001218579"/>
    </source>
</evidence>
<keyword evidence="1" id="KW-0808">Transferase</keyword>
<reference evidence="3 4" key="1">
    <citation type="submission" date="2023-01" db="EMBL/GenBank/DDBJ databases">
        <title>Novel species of the genus Asticcacaulis isolated from rivers.</title>
        <authorList>
            <person name="Lu H."/>
        </authorList>
    </citation>
    <scope>NUCLEOTIDE SEQUENCE [LARGE SCALE GENOMIC DNA]</scope>
    <source>
        <strain evidence="3 4">LKC15W</strain>
    </source>
</reference>
<dbReference type="PANTHER" id="PTHR43861">
    <property type="entry name" value="TRANS-ACONITATE 2-METHYLTRANSFERASE-RELATED"/>
    <property type="match status" value="1"/>
</dbReference>
<dbReference type="CDD" id="cd02440">
    <property type="entry name" value="AdoMet_MTases"/>
    <property type="match status" value="1"/>
</dbReference>
<proteinExistence type="predicted"/>
<dbReference type="Gene3D" id="3.40.50.150">
    <property type="entry name" value="Vaccinia Virus protein VP39"/>
    <property type="match status" value="1"/>
</dbReference>
<dbReference type="InterPro" id="IPR029063">
    <property type="entry name" value="SAM-dependent_MTases_sf"/>
</dbReference>
<dbReference type="Proteomes" id="UP001218579">
    <property type="component" value="Unassembled WGS sequence"/>
</dbReference>
<dbReference type="Pfam" id="PF13649">
    <property type="entry name" value="Methyltransf_25"/>
    <property type="match status" value="1"/>
</dbReference>
<gene>
    <name evidence="3" type="ORF">PQU98_06970</name>
</gene>
<evidence type="ECO:0000313" key="3">
    <source>
        <dbReference type="EMBL" id="MDC7675863.1"/>
    </source>
</evidence>
<dbReference type="InterPro" id="IPR041698">
    <property type="entry name" value="Methyltransf_25"/>
</dbReference>
<organism evidence="3 4">
    <name type="scientific">Asticcacaulis machinosus</name>
    <dbReference type="NCBI Taxonomy" id="2984211"/>
    <lineage>
        <taxon>Bacteria</taxon>
        <taxon>Pseudomonadati</taxon>
        <taxon>Pseudomonadota</taxon>
        <taxon>Alphaproteobacteria</taxon>
        <taxon>Caulobacterales</taxon>
        <taxon>Caulobacteraceae</taxon>
        <taxon>Asticcacaulis</taxon>
    </lineage>
</organism>
<comment type="caution">
    <text evidence="3">The sequence shown here is derived from an EMBL/GenBank/DDBJ whole genome shotgun (WGS) entry which is preliminary data.</text>
</comment>
<name>A0ABT5HIP4_9CAUL</name>
<feature type="domain" description="Methyltransferase" evidence="2">
    <location>
        <begin position="42"/>
        <end position="134"/>
    </location>
</feature>